<dbReference type="Proteomes" id="UP000230407">
    <property type="component" value="Unassembled WGS sequence"/>
</dbReference>
<gene>
    <name evidence="3" type="ORF">CUT44_04105</name>
</gene>
<dbReference type="Pfam" id="PF13649">
    <property type="entry name" value="Methyltransf_25"/>
    <property type="match status" value="1"/>
</dbReference>
<dbReference type="Gene3D" id="3.40.50.150">
    <property type="entry name" value="Vaccinia Virus protein VP39"/>
    <property type="match status" value="1"/>
</dbReference>
<feature type="compositionally biased region" description="Basic and acidic residues" evidence="1">
    <location>
        <begin position="239"/>
        <end position="254"/>
    </location>
</feature>
<name>A0A2M8M6I4_9ACTN</name>
<accession>A0A2M8M6I4</accession>
<feature type="compositionally biased region" description="Low complexity" evidence="1">
    <location>
        <begin position="255"/>
        <end position="281"/>
    </location>
</feature>
<sequence length="281" mass="29466">MPHPPPYPPPYPRRHPAPSPAPDGLPWRAGPYARALRTGRGPLYLRRSDDGRLLPLEVERWCAGADEADRTVLRRCTGPVLDIGCGPGRLVAALAALGRPVLGIDTAPEAVARTRALGGAALCRSVFGPLPGEGRWGSALLLDGNIGIGGDPAVLLERVRGLLAPGGLLLAEAAPEEVEERVEVRLDDGGGDGGGTQPWFPWARLGRTALRRRARAGGWTVVAQWSAYGRSFLALRGPAERAGRAERADSRADTPRTTGAPAATAAVTSAVTDTASSQERG</sequence>
<comment type="caution">
    <text evidence="3">The sequence shown here is derived from an EMBL/GenBank/DDBJ whole genome shotgun (WGS) entry which is preliminary data.</text>
</comment>
<feature type="region of interest" description="Disordered" evidence="1">
    <location>
        <begin position="239"/>
        <end position="281"/>
    </location>
</feature>
<keyword evidence="3" id="KW-0489">Methyltransferase</keyword>
<evidence type="ECO:0000313" key="4">
    <source>
        <dbReference type="Proteomes" id="UP000230407"/>
    </source>
</evidence>
<dbReference type="GO" id="GO:0008168">
    <property type="term" value="F:methyltransferase activity"/>
    <property type="evidence" value="ECO:0007669"/>
    <property type="project" value="UniProtKB-KW"/>
</dbReference>
<protein>
    <submittedName>
        <fullName evidence="3">SAM-dependent methyltransferase</fullName>
    </submittedName>
</protein>
<feature type="region of interest" description="Disordered" evidence="1">
    <location>
        <begin position="1"/>
        <end position="26"/>
    </location>
</feature>
<dbReference type="SUPFAM" id="SSF53335">
    <property type="entry name" value="S-adenosyl-L-methionine-dependent methyltransferases"/>
    <property type="match status" value="1"/>
</dbReference>
<organism evidence="3 4">
    <name type="scientific">Streptomyces carminius</name>
    <dbReference type="NCBI Taxonomy" id="2665496"/>
    <lineage>
        <taxon>Bacteria</taxon>
        <taxon>Bacillati</taxon>
        <taxon>Actinomycetota</taxon>
        <taxon>Actinomycetes</taxon>
        <taxon>Kitasatosporales</taxon>
        <taxon>Streptomycetaceae</taxon>
        <taxon>Streptomyces</taxon>
    </lineage>
</organism>
<proteinExistence type="predicted"/>
<keyword evidence="4" id="KW-1185">Reference proteome</keyword>
<dbReference type="EMBL" id="PGGW01000011">
    <property type="protein sequence ID" value="PJE99794.1"/>
    <property type="molecule type" value="Genomic_DNA"/>
</dbReference>
<dbReference type="AlphaFoldDB" id="A0A2M8M6I4"/>
<keyword evidence="3" id="KW-0808">Transferase</keyword>
<evidence type="ECO:0000313" key="3">
    <source>
        <dbReference type="EMBL" id="PJE99794.1"/>
    </source>
</evidence>
<evidence type="ECO:0000256" key="1">
    <source>
        <dbReference type="SAM" id="MobiDB-lite"/>
    </source>
</evidence>
<dbReference type="InterPro" id="IPR029063">
    <property type="entry name" value="SAM-dependent_MTases_sf"/>
</dbReference>
<dbReference type="InterPro" id="IPR041698">
    <property type="entry name" value="Methyltransf_25"/>
</dbReference>
<dbReference type="CDD" id="cd02440">
    <property type="entry name" value="AdoMet_MTases"/>
    <property type="match status" value="1"/>
</dbReference>
<dbReference type="GO" id="GO:0032259">
    <property type="term" value="P:methylation"/>
    <property type="evidence" value="ECO:0007669"/>
    <property type="project" value="UniProtKB-KW"/>
</dbReference>
<reference evidence="3 4" key="1">
    <citation type="submission" date="2017-11" db="EMBL/GenBank/DDBJ databases">
        <title>Streptomyces carmine sp. nov., a novel actinomycete isolated from Sophora alopecuroides in Xinjiang, China.</title>
        <authorList>
            <person name="Wang Y."/>
            <person name="Luo X."/>
            <person name="Wan C."/>
            <person name="Zhang L."/>
        </authorList>
    </citation>
    <scope>NUCLEOTIDE SEQUENCE [LARGE SCALE GENOMIC DNA]</scope>
    <source>
        <strain evidence="3 4">TRM SA0054</strain>
    </source>
</reference>
<feature type="domain" description="Methyltransferase" evidence="2">
    <location>
        <begin position="80"/>
        <end position="118"/>
    </location>
</feature>
<feature type="compositionally biased region" description="Pro residues" evidence="1">
    <location>
        <begin position="1"/>
        <end position="23"/>
    </location>
</feature>
<evidence type="ECO:0000259" key="2">
    <source>
        <dbReference type="Pfam" id="PF13649"/>
    </source>
</evidence>